<organism evidence="2 3">
    <name type="scientific">Pararhodobacter marinus</name>
    <dbReference type="NCBI Taxonomy" id="2184063"/>
    <lineage>
        <taxon>Bacteria</taxon>
        <taxon>Pseudomonadati</taxon>
        <taxon>Pseudomonadota</taxon>
        <taxon>Alphaproteobacteria</taxon>
        <taxon>Rhodobacterales</taxon>
        <taxon>Paracoccaceae</taxon>
        <taxon>Pararhodobacter</taxon>
    </lineage>
</organism>
<sequence>MSDPNPATQPRPDMSRRTYTRHDSFVAVVLFGILGIAGLLWSGWYTLEDQLIAGDGVLTTATVTDRQIERLRSYNGTTSRRYLVTVSYTDSDGTPHEQVFSVTSDYYLGEGNADSVALRYSRTAPDIAQIEPAQDRRRAFIAGAGGLICALVALICLLLIRRELASQRRAVRDGPRQLARVTQRLSHGRKALDQWRIRWETEDGLTGLSRGHPGAEAPEPGTIVAIYRDPVTGKGWWHGDY</sequence>
<feature type="transmembrane region" description="Helical" evidence="1">
    <location>
        <begin position="139"/>
        <end position="160"/>
    </location>
</feature>
<evidence type="ECO:0000313" key="2">
    <source>
        <dbReference type="EMBL" id="PWE28285.1"/>
    </source>
</evidence>
<protein>
    <recommendedName>
        <fullName evidence="4">DUF3592 domain-containing protein</fullName>
    </recommendedName>
</protein>
<dbReference type="GeneID" id="94365842"/>
<accession>A0A2U2C8T0</accession>
<dbReference type="EMBL" id="QEYD01000007">
    <property type="protein sequence ID" value="PWE28285.1"/>
    <property type="molecule type" value="Genomic_DNA"/>
</dbReference>
<proteinExistence type="predicted"/>
<evidence type="ECO:0000256" key="1">
    <source>
        <dbReference type="SAM" id="Phobius"/>
    </source>
</evidence>
<evidence type="ECO:0008006" key="4">
    <source>
        <dbReference type="Google" id="ProtNLM"/>
    </source>
</evidence>
<dbReference type="OrthoDB" id="7848349at2"/>
<evidence type="ECO:0000313" key="3">
    <source>
        <dbReference type="Proteomes" id="UP000244940"/>
    </source>
</evidence>
<dbReference type="Proteomes" id="UP000244940">
    <property type="component" value="Unassembled WGS sequence"/>
</dbReference>
<feature type="transmembrane region" description="Helical" evidence="1">
    <location>
        <begin position="24"/>
        <end position="44"/>
    </location>
</feature>
<comment type="caution">
    <text evidence="2">The sequence shown here is derived from an EMBL/GenBank/DDBJ whole genome shotgun (WGS) entry which is preliminary data.</text>
</comment>
<gene>
    <name evidence="2" type="ORF">C4N9_13170</name>
</gene>
<keyword evidence="1" id="KW-0472">Membrane</keyword>
<keyword evidence="3" id="KW-1185">Reference proteome</keyword>
<name>A0A2U2C8T0_9RHOB</name>
<keyword evidence="1" id="KW-0812">Transmembrane</keyword>
<dbReference type="RefSeq" id="WP_109533791.1">
    <property type="nucleotide sequence ID" value="NZ_QEYD01000007.1"/>
</dbReference>
<reference evidence="2 3" key="1">
    <citation type="submission" date="2018-05" db="EMBL/GenBank/DDBJ databases">
        <title>Pararhodobacter marina sp. nov., isolated from deep-sea water of the Indian Ocean.</title>
        <authorList>
            <person name="Lai Q.Sr."/>
            <person name="Liu X."/>
            <person name="Shao Z."/>
        </authorList>
    </citation>
    <scope>NUCLEOTIDE SEQUENCE [LARGE SCALE GENOMIC DNA]</scope>
    <source>
        <strain evidence="2 3">CIC4N-9</strain>
    </source>
</reference>
<dbReference type="AlphaFoldDB" id="A0A2U2C8T0"/>
<keyword evidence="1" id="KW-1133">Transmembrane helix</keyword>